<keyword evidence="2" id="KW-0614">Plasmid</keyword>
<feature type="domain" description="HTH arsR-type" evidence="1">
    <location>
        <begin position="79"/>
        <end position="157"/>
    </location>
</feature>
<dbReference type="SUPFAM" id="SSF46785">
    <property type="entry name" value="Winged helix' DNA-binding domain"/>
    <property type="match status" value="1"/>
</dbReference>
<geneLocation type="plasmid" evidence="2">
    <name>pRi_1724</name>
</geneLocation>
<dbReference type="EMBL" id="KY000038">
    <property type="protein sequence ID" value="ASK42989.1"/>
    <property type="molecule type" value="Genomic_DNA"/>
</dbReference>
<dbReference type="Pfam" id="PF13412">
    <property type="entry name" value="HTH_24"/>
    <property type="match status" value="1"/>
</dbReference>
<dbReference type="InterPro" id="IPR001845">
    <property type="entry name" value="HTH_ArsR_DNA-bd_dom"/>
</dbReference>
<dbReference type="RefSeq" id="WP_234886490.1">
    <property type="nucleotide sequence ID" value="NC_002575.1"/>
</dbReference>
<dbReference type="GO" id="GO:0003700">
    <property type="term" value="F:DNA-binding transcription factor activity"/>
    <property type="evidence" value="ECO:0007669"/>
    <property type="project" value="InterPro"/>
</dbReference>
<proteinExistence type="predicted"/>
<evidence type="ECO:0000313" key="2">
    <source>
        <dbReference type="EMBL" id="ASK42989.1"/>
    </source>
</evidence>
<sequence length="157" mass="17631">MGEWMTALDLAKLRTTPEILSLIAEIDEFKVRGERLVVLRPTGCPACRPRASSNAGHNPDRPTGLESVGRVFLWSLQRQKQRLARKVERERILLCDLPELSVAILELARERGRVTMMDAARATGASRNTVKDHLRALTEQGHLTLHEAGRGIWYGLN</sequence>
<accession>A0A2Z2PQ30</accession>
<reference evidence="2" key="1">
    <citation type="submission" date="2016-10" db="EMBL/GenBank/DDBJ databases">
        <title>Agrobacterium Ti plasmids: Classification based on T-DNA and Vir regions organization.</title>
        <authorList>
            <person name="Nabi N."/>
            <person name="Vial L."/>
            <person name="Ben Hafsa A."/>
            <person name="Chapulliot D."/>
            <person name="Berard A."/>
            <person name="Chauveau A."/>
            <person name="Le Paslier M.-C."/>
            <person name="Harzallah Skhiri F."/>
            <person name="Brunel D."/>
            <person name="Nesme X."/>
            <person name="Chaouachi M."/>
        </authorList>
    </citation>
    <scope>NUCLEOTIDE SEQUENCE</scope>
    <source>
        <strain evidence="2">1724</strain>
        <plasmid evidence="2">pRi_1724</plasmid>
    </source>
</reference>
<dbReference type="InterPro" id="IPR036390">
    <property type="entry name" value="WH_DNA-bd_sf"/>
</dbReference>
<dbReference type="AlphaFoldDB" id="A0A2Z2PQ30"/>
<evidence type="ECO:0000259" key="1">
    <source>
        <dbReference type="PROSITE" id="PS50987"/>
    </source>
</evidence>
<dbReference type="InterPro" id="IPR036388">
    <property type="entry name" value="WH-like_DNA-bd_sf"/>
</dbReference>
<protein>
    <recommendedName>
        <fullName evidence="1">HTH arsR-type domain-containing protein</fullName>
    </recommendedName>
</protein>
<organism evidence="2">
    <name type="scientific">Rhizobium rhizogenes</name>
    <name type="common">Agrobacterium rhizogenes</name>
    <dbReference type="NCBI Taxonomy" id="359"/>
    <lineage>
        <taxon>Bacteria</taxon>
        <taxon>Pseudomonadati</taxon>
        <taxon>Pseudomonadota</taxon>
        <taxon>Alphaproteobacteria</taxon>
        <taxon>Hyphomicrobiales</taxon>
        <taxon>Rhizobiaceae</taxon>
        <taxon>Rhizobium/Agrobacterium group</taxon>
        <taxon>Rhizobium</taxon>
    </lineage>
</organism>
<dbReference type="PROSITE" id="PS50987">
    <property type="entry name" value="HTH_ARSR_2"/>
    <property type="match status" value="1"/>
</dbReference>
<dbReference type="Gene3D" id="1.10.10.10">
    <property type="entry name" value="Winged helix-like DNA-binding domain superfamily/Winged helix DNA-binding domain"/>
    <property type="match status" value="1"/>
</dbReference>
<name>A0A2Z2PQ30_RHIRH</name>